<proteinExistence type="predicted"/>
<feature type="region of interest" description="Disordered" evidence="1">
    <location>
        <begin position="1"/>
        <end position="27"/>
    </location>
</feature>
<feature type="compositionally biased region" description="Basic and acidic residues" evidence="1">
    <location>
        <begin position="66"/>
        <end position="96"/>
    </location>
</feature>
<protein>
    <submittedName>
        <fullName evidence="2">Uncharacterized protein</fullName>
    </submittedName>
</protein>
<comment type="caution">
    <text evidence="2">The sequence shown here is derived from an EMBL/GenBank/DDBJ whole genome shotgun (WGS) entry which is preliminary data.</text>
</comment>
<accession>A0A388JKZ5</accession>
<organism evidence="2 3">
    <name type="scientific">Chara braunii</name>
    <name type="common">Braun's stonewort</name>
    <dbReference type="NCBI Taxonomy" id="69332"/>
    <lineage>
        <taxon>Eukaryota</taxon>
        <taxon>Viridiplantae</taxon>
        <taxon>Streptophyta</taxon>
        <taxon>Charophyceae</taxon>
        <taxon>Charales</taxon>
        <taxon>Characeae</taxon>
        <taxon>Chara</taxon>
    </lineage>
</organism>
<dbReference type="Proteomes" id="UP000265515">
    <property type="component" value="Unassembled WGS sequence"/>
</dbReference>
<evidence type="ECO:0000256" key="1">
    <source>
        <dbReference type="SAM" id="MobiDB-lite"/>
    </source>
</evidence>
<dbReference type="EMBL" id="BFEA01011147">
    <property type="protein sequence ID" value="GBG47551.1"/>
    <property type="molecule type" value="Genomic_DNA"/>
</dbReference>
<feature type="region of interest" description="Disordered" evidence="1">
    <location>
        <begin position="39"/>
        <end position="116"/>
    </location>
</feature>
<feature type="compositionally biased region" description="Polar residues" evidence="1">
    <location>
        <begin position="1"/>
        <end position="11"/>
    </location>
</feature>
<dbReference type="AlphaFoldDB" id="A0A388JKZ5"/>
<gene>
    <name evidence="2" type="ORF">CBR_g90349</name>
</gene>
<dbReference type="Gramene" id="GBG47551">
    <property type="protein sequence ID" value="GBG47551"/>
    <property type="gene ID" value="CBR_g90349"/>
</dbReference>
<sequence length="116" mass="13059">MRGDQRLQTAISEARDRAERRCRRDGVTVGLRVTVIYHEIESSTGTETREEQHNERDSSGESEMSEADRETDLRSSNRPDEIQKHHRAAEPVEKGPEASSRQTTPRGRGTGGNLSK</sequence>
<evidence type="ECO:0000313" key="2">
    <source>
        <dbReference type="EMBL" id="GBG47551.1"/>
    </source>
</evidence>
<feature type="non-terminal residue" evidence="2">
    <location>
        <position position="116"/>
    </location>
</feature>
<feature type="compositionally biased region" description="Basic and acidic residues" evidence="1">
    <location>
        <begin position="13"/>
        <end position="26"/>
    </location>
</feature>
<evidence type="ECO:0000313" key="3">
    <source>
        <dbReference type="Proteomes" id="UP000265515"/>
    </source>
</evidence>
<feature type="compositionally biased region" description="Basic and acidic residues" evidence="1">
    <location>
        <begin position="47"/>
        <end position="59"/>
    </location>
</feature>
<reference evidence="2 3" key="1">
    <citation type="journal article" date="2018" name="Cell">
        <title>The Chara Genome: Secondary Complexity and Implications for Plant Terrestrialization.</title>
        <authorList>
            <person name="Nishiyama T."/>
            <person name="Sakayama H."/>
            <person name="Vries J.D."/>
            <person name="Buschmann H."/>
            <person name="Saint-Marcoux D."/>
            <person name="Ullrich K.K."/>
            <person name="Haas F.B."/>
            <person name="Vanderstraeten L."/>
            <person name="Becker D."/>
            <person name="Lang D."/>
            <person name="Vosolsobe S."/>
            <person name="Rombauts S."/>
            <person name="Wilhelmsson P.K.I."/>
            <person name="Janitza P."/>
            <person name="Kern R."/>
            <person name="Heyl A."/>
            <person name="Rumpler F."/>
            <person name="Villalobos L.I.A.C."/>
            <person name="Clay J.M."/>
            <person name="Skokan R."/>
            <person name="Toyoda A."/>
            <person name="Suzuki Y."/>
            <person name="Kagoshima H."/>
            <person name="Schijlen E."/>
            <person name="Tajeshwar N."/>
            <person name="Catarino B."/>
            <person name="Hetherington A.J."/>
            <person name="Saltykova A."/>
            <person name="Bonnot C."/>
            <person name="Breuninger H."/>
            <person name="Symeonidi A."/>
            <person name="Radhakrishnan G.V."/>
            <person name="Van Nieuwerburgh F."/>
            <person name="Deforce D."/>
            <person name="Chang C."/>
            <person name="Karol K.G."/>
            <person name="Hedrich R."/>
            <person name="Ulvskov P."/>
            <person name="Glockner G."/>
            <person name="Delwiche C.F."/>
            <person name="Petrasek J."/>
            <person name="Van de Peer Y."/>
            <person name="Friml J."/>
            <person name="Beilby M."/>
            <person name="Dolan L."/>
            <person name="Kohara Y."/>
            <person name="Sugano S."/>
            <person name="Fujiyama A."/>
            <person name="Delaux P.-M."/>
            <person name="Quint M."/>
            <person name="TheiBen G."/>
            <person name="Hagemann M."/>
            <person name="Harholt J."/>
            <person name="Dunand C."/>
            <person name="Zachgo S."/>
            <person name="Langdale J."/>
            <person name="Maumus F."/>
            <person name="Straeten D.V.D."/>
            <person name="Gould S.B."/>
            <person name="Rensing S.A."/>
        </authorList>
    </citation>
    <scope>NUCLEOTIDE SEQUENCE [LARGE SCALE GENOMIC DNA]</scope>
    <source>
        <strain evidence="2 3">S276</strain>
    </source>
</reference>
<keyword evidence="3" id="KW-1185">Reference proteome</keyword>
<name>A0A388JKZ5_CHABU</name>